<evidence type="ECO:0008006" key="4">
    <source>
        <dbReference type="Google" id="ProtNLM"/>
    </source>
</evidence>
<accession>A0A8T0N3T0</accession>
<protein>
    <recommendedName>
        <fullName evidence="4">No apical meristem-associated C-terminal domain-containing protein</fullName>
    </recommendedName>
</protein>
<evidence type="ECO:0000256" key="1">
    <source>
        <dbReference type="SAM" id="MobiDB-lite"/>
    </source>
</evidence>
<comment type="caution">
    <text evidence="2">The sequence shown here is derived from an EMBL/GenBank/DDBJ whole genome shotgun (WGS) entry which is preliminary data.</text>
</comment>
<dbReference type="Proteomes" id="UP000823388">
    <property type="component" value="Chromosome 9N"/>
</dbReference>
<dbReference type="PANTHER" id="PTHR45125:SF40">
    <property type="entry name" value="OS06G0117800 PROTEIN"/>
    <property type="match status" value="1"/>
</dbReference>
<evidence type="ECO:0000313" key="2">
    <source>
        <dbReference type="EMBL" id="KAG2542749.1"/>
    </source>
</evidence>
<dbReference type="AlphaFoldDB" id="A0A8T0N3T0"/>
<name>A0A8T0N3T0_PANVG</name>
<feature type="region of interest" description="Disordered" evidence="1">
    <location>
        <begin position="1"/>
        <end position="25"/>
    </location>
</feature>
<dbReference type="PANTHER" id="PTHR45125">
    <property type="entry name" value="F21J9.4-RELATED"/>
    <property type="match status" value="1"/>
</dbReference>
<sequence length="306" mass="35478">MDNQIPRFGGQGSQDQPSYAPDQWPYQLQSSIDPLECPQSEQVNYVRGAQVYREDVEIVQPPTTRKGKEKKVSRRGGGFTKEEDGVLCSAFLNVSKDAITGYYKRLHDYYNTFKPEGSNRSQLAIQYRWGTIQRSVNKFCGFKSAVDRLHESGKNEQDRIDDAVRMYEAVEPFQFMHCWKILRNESKWNDNVLELNSNSAGTGGKVLHKQTQLLLQWQMKVMRIAFLLDQQEEIVLKERVADASSSSTAVDVLQRIHDNREKCQQKEDEQMVQILTRKDEKLSLQREYLDLKKQQRDDNLCVNSTL</sequence>
<organism evidence="2 3">
    <name type="scientific">Panicum virgatum</name>
    <name type="common">Blackwell switchgrass</name>
    <dbReference type="NCBI Taxonomy" id="38727"/>
    <lineage>
        <taxon>Eukaryota</taxon>
        <taxon>Viridiplantae</taxon>
        <taxon>Streptophyta</taxon>
        <taxon>Embryophyta</taxon>
        <taxon>Tracheophyta</taxon>
        <taxon>Spermatophyta</taxon>
        <taxon>Magnoliopsida</taxon>
        <taxon>Liliopsida</taxon>
        <taxon>Poales</taxon>
        <taxon>Poaceae</taxon>
        <taxon>PACMAD clade</taxon>
        <taxon>Panicoideae</taxon>
        <taxon>Panicodae</taxon>
        <taxon>Paniceae</taxon>
        <taxon>Panicinae</taxon>
        <taxon>Panicum</taxon>
        <taxon>Panicum sect. Hiantes</taxon>
    </lineage>
</organism>
<reference evidence="2" key="1">
    <citation type="submission" date="2020-05" db="EMBL/GenBank/DDBJ databases">
        <title>WGS assembly of Panicum virgatum.</title>
        <authorList>
            <person name="Lovell J.T."/>
            <person name="Jenkins J."/>
            <person name="Shu S."/>
            <person name="Juenger T.E."/>
            <person name="Schmutz J."/>
        </authorList>
    </citation>
    <scope>NUCLEOTIDE SEQUENCE</scope>
    <source>
        <strain evidence="2">AP13</strain>
    </source>
</reference>
<gene>
    <name evidence="2" type="ORF">PVAP13_9NG659533</name>
</gene>
<evidence type="ECO:0000313" key="3">
    <source>
        <dbReference type="Proteomes" id="UP000823388"/>
    </source>
</evidence>
<dbReference type="EMBL" id="CM029054">
    <property type="protein sequence ID" value="KAG2542749.1"/>
    <property type="molecule type" value="Genomic_DNA"/>
</dbReference>
<proteinExistence type="predicted"/>
<keyword evidence="3" id="KW-1185">Reference proteome</keyword>